<geneLocation type="plasmid" evidence="3">
    <name>unnamed3</name>
</geneLocation>
<reference evidence="3 4" key="1">
    <citation type="submission" date="2020-01" db="EMBL/GenBank/DDBJ databases">
        <title>Bactrocera dorsalis gut bacteria genome.</title>
        <authorList>
            <person name="Zhang H."/>
            <person name="Cai Z."/>
        </authorList>
    </citation>
    <scope>NUCLEOTIDE SEQUENCE [LARGE SCALE GENOMIC DNA]</scope>
    <source>
        <strain evidence="3 4">BD177</strain>
        <plasmid evidence="2 4">unnamed2</plasmid>
        <plasmid evidence="3 4">unnamed3</plasmid>
    </source>
</reference>
<protein>
    <submittedName>
        <fullName evidence="3">Uncharacterized protein</fullName>
    </submittedName>
</protein>
<gene>
    <name evidence="2" type="ORF">GW952_31320</name>
    <name evidence="3" type="ORF">GW952_31630</name>
</gene>
<organism evidence="3 4">
    <name type="scientific">Klebsiella michiganensis</name>
    <dbReference type="NCBI Taxonomy" id="1134687"/>
    <lineage>
        <taxon>Bacteria</taxon>
        <taxon>Pseudomonadati</taxon>
        <taxon>Pseudomonadota</taxon>
        <taxon>Gammaproteobacteria</taxon>
        <taxon>Enterobacterales</taxon>
        <taxon>Enterobacteriaceae</taxon>
        <taxon>Klebsiella/Raoultella group</taxon>
        <taxon>Klebsiella</taxon>
    </lineage>
</organism>
<dbReference type="Proteomes" id="UP000464389">
    <property type="component" value="Plasmid unnamed3"/>
</dbReference>
<proteinExistence type="predicted"/>
<dbReference type="AlphaFoldDB" id="A0A6P1VA26"/>
<keyword evidence="3" id="KW-0614">Plasmid</keyword>
<geneLocation type="plasmid" evidence="2">
    <name>unnamed2</name>
</geneLocation>
<accession>A0A6P1VA26</accession>
<dbReference type="Proteomes" id="UP000464389">
    <property type="component" value="Plasmid unnamed2"/>
</dbReference>
<evidence type="ECO:0000313" key="3">
    <source>
        <dbReference type="EMBL" id="QHS50166.1"/>
    </source>
</evidence>
<evidence type="ECO:0000256" key="1">
    <source>
        <dbReference type="SAM" id="MobiDB-lite"/>
    </source>
</evidence>
<name>A0A6P1VA26_9ENTR</name>
<evidence type="ECO:0000313" key="2">
    <source>
        <dbReference type="EMBL" id="QHS50098.1"/>
    </source>
</evidence>
<evidence type="ECO:0000313" key="4">
    <source>
        <dbReference type="Proteomes" id="UP000464389"/>
    </source>
</evidence>
<feature type="region of interest" description="Disordered" evidence="1">
    <location>
        <begin position="1"/>
        <end position="29"/>
    </location>
</feature>
<dbReference type="EMBL" id="CP048111">
    <property type="protein sequence ID" value="QHS50166.1"/>
    <property type="molecule type" value="Genomic_DNA"/>
</dbReference>
<dbReference type="EMBL" id="CP048110">
    <property type="protein sequence ID" value="QHS50098.1"/>
    <property type="molecule type" value="Genomic_DNA"/>
</dbReference>
<sequence length="60" mass="6766">MGRQTARNVVGYAGKGGRKKRMPICNGSDRGSSFALARKRAHFRLVFKRKNTAKLLARKF</sequence>